<evidence type="ECO:0000313" key="3">
    <source>
        <dbReference type="Proteomes" id="UP000004508"/>
    </source>
</evidence>
<dbReference type="PANTHER" id="PTHR34047">
    <property type="entry name" value="NUCLEAR INTRON MATURASE 1, MITOCHONDRIAL-RELATED"/>
    <property type="match status" value="1"/>
</dbReference>
<dbReference type="STRING" id="485913.Krac_10451"/>
<comment type="caution">
    <text evidence="2">The sequence shown here is derived from an EMBL/GenBank/DDBJ whole genome shotgun (WGS) entry which is preliminary data.</text>
</comment>
<dbReference type="AlphaFoldDB" id="D6TH06"/>
<accession>D6TH06</accession>
<dbReference type="RefSeq" id="WP_007905193.1">
    <property type="nucleotide sequence ID" value="NZ_ADVG01000001.1"/>
</dbReference>
<dbReference type="OrthoDB" id="9793236at2"/>
<dbReference type="Proteomes" id="UP000004508">
    <property type="component" value="Unassembled WGS sequence"/>
</dbReference>
<evidence type="ECO:0000313" key="2">
    <source>
        <dbReference type="EMBL" id="EFH88935.1"/>
    </source>
</evidence>
<proteinExistence type="predicted"/>
<name>D6TH06_KTERA</name>
<dbReference type="PROSITE" id="PS50878">
    <property type="entry name" value="RT_POL"/>
    <property type="match status" value="1"/>
</dbReference>
<dbReference type="EMBL" id="ADVG01000001">
    <property type="protein sequence ID" value="EFH88935.1"/>
    <property type="molecule type" value="Genomic_DNA"/>
</dbReference>
<reference evidence="2 3" key="1">
    <citation type="journal article" date="2011" name="Stand. Genomic Sci.">
        <title>Non-contiguous finished genome sequence and contextual data of the filamentous soil bacterium Ktedonobacter racemifer type strain (SOSP1-21).</title>
        <authorList>
            <person name="Chang Y.J."/>
            <person name="Land M."/>
            <person name="Hauser L."/>
            <person name="Chertkov O."/>
            <person name="Del Rio T.G."/>
            <person name="Nolan M."/>
            <person name="Copeland A."/>
            <person name="Tice H."/>
            <person name="Cheng J.F."/>
            <person name="Lucas S."/>
            <person name="Han C."/>
            <person name="Goodwin L."/>
            <person name="Pitluck S."/>
            <person name="Ivanova N."/>
            <person name="Ovchinikova G."/>
            <person name="Pati A."/>
            <person name="Chen A."/>
            <person name="Palaniappan K."/>
            <person name="Mavromatis K."/>
            <person name="Liolios K."/>
            <person name="Brettin T."/>
            <person name="Fiebig A."/>
            <person name="Rohde M."/>
            <person name="Abt B."/>
            <person name="Goker M."/>
            <person name="Detter J.C."/>
            <person name="Woyke T."/>
            <person name="Bristow J."/>
            <person name="Eisen J.A."/>
            <person name="Markowitz V."/>
            <person name="Hugenholtz P."/>
            <person name="Kyrpides N.C."/>
            <person name="Klenk H.P."/>
            <person name="Lapidus A."/>
        </authorList>
    </citation>
    <scope>NUCLEOTIDE SEQUENCE [LARGE SCALE GENOMIC DNA]</scope>
    <source>
        <strain evidence="3">DSM 44963</strain>
    </source>
</reference>
<evidence type="ECO:0000259" key="1">
    <source>
        <dbReference type="PROSITE" id="PS50878"/>
    </source>
</evidence>
<gene>
    <name evidence="2" type="ORF">Krac_10451</name>
</gene>
<dbReference type="InParanoid" id="D6TH06"/>
<dbReference type="CDD" id="cd01646">
    <property type="entry name" value="RT_Bac_retron_I"/>
    <property type="match status" value="1"/>
</dbReference>
<organism evidence="2 3">
    <name type="scientific">Ktedonobacter racemifer DSM 44963</name>
    <dbReference type="NCBI Taxonomy" id="485913"/>
    <lineage>
        <taxon>Bacteria</taxon>
        <taxon>Bacillati</taxon>
        <taxon>Chloroflexota</taxon>
        <taxon>Ktedonobacteria</taxon>
        <taxon>Ktedonobacterales</taxon>
        <taxon>Ktedonobacteraceae</taxon>
        <taxon>Ktedonobacter</taxon>
    </lineage>
</organism>
<keyword evidence="3" id="KW-1185">Reference proteome</keyword>
<dbReference type="eggNOG" id="COG3344">
    <property type="taxonomic scope" value="Bacteria"/>
</dbReference>
<feature type="domain" description="Reverse transcriptase" evidence="1">
    <location>
        <begin position="44"/>
        <end position="282"/>
    </location>
</feature>
<dbReference type="InterPro" id="IPR000477">
    <property type="entry name" value="RT_dom"/>
</dbReference>
<dbReference type="PANTHER" id="PTHR34047:SF8">
    <property type="entry name" value="PROTEIN YKFC"/>
    <property type="match status" value="1"/>
</dbReference>
<sequence length="523" mass="59625">MLKLREEDYAWAITHLQMKGDTDLFPPPLELEAVASFPDEAKKLLQATDIGSYSWQGGRSTIVPKGTLSFRPATQLDPWDSLILTALIYRYGSCIEKKRVSCSEETVFSYRFLPMKHDGDLYARDADWPTFWRKSRERAVSIGGYVAIADISSYYNQIYHHTLENQLQSAGVPQEAAKSIIRLCSKITQGVSRGIPVGPHATHLLAECAFDPIDQSLLTAGYVFCRFVDDIHIFCKTREQAQIAFYDLAEILDKQQKLSLQSHKSKILSADEFIEHADGIIAETPHARLEKDIIEVIDRYSNGDRYKNIDFVALSQEELEVLSQQNLETLLNSYLSHSEPNFVRIRWFFRRLKQIGVPGAVPFAVTRLDELSPAIADLAGYILSARNSYTGAWKDLGDQVLYALDLPIIQHSEYLTIILLDLFASLPTLNHADSILQKYKKSSSMVKREIIRVATAHKKSHWIRQLKEELPSTDPWLKRAIIAGASTFSKDERTHWLRRIEIEKEVTTDLEKLVVKWARTQNP</sequence>
<dbReference type="InterPro" id="IPR051083">
    <property type="entry name" value="GrpII_Intron_Splice-Mob/Def"/>
</dbReference>
<dbReference type="Pfam" id="PF00078">
    <property type="entry name" value="RVT_1"/>
    <property type="match status" value="1"/>
</dbReference>
<protein>
    <recommendedName>
        <fullName evidence="1">Reverse transcriptase domain-containing protein</fullName>
    </recommendedName>
</protein>